<dbReference type="Proteomes" id="UP000198327">
    <property type="component" value="Unassembled WGS sequence"/>
</dbReference>
<accession>A0A239N384</accession>
<dbReference type="Pfam" id="PF06187">
    <property type="entry name" value="DUF993"/>
    <property type="match status" value="1"/>
</dbReference>
<dbReference type="EMBL" id="FZOW01000027">
    <property type="protein sequence ID" value="SNT48912.1"/>
    <property type="molecule type" value="Genomic_DNA"/>
</dbReference>
<feature type="region of interest" description="Disordered" evidence="1">
    <location>
        <begin position="1"/>
        <end position="20"/>
    </location>
</feature>
<evidence type="ECO:0000256" key="1">
    <source>
        <dbReference type="SAM" id="MobiDB-lite"/>
    </source>
</evidence>
<dbReference type="InterPro" id="IPR009334">
    <property type="entry name" value="DUF993"/>
</dbReference>
<dbReference type="InterPro" id="IPR013785">
    <property type="entry name" value="Aldolase_TIM"/>
</dbReference>
<reference evidence="3" key="1">
    <citation type="submission" date="2017-06" db="EMBL/GenBank/DDBJ databases">
        <authorList>
            <person name="Varghese N."/>
            <person name="Submissions S."/>
        </authorList>
    </citation>
    <scope>NUCLEOTIDE SEQUENCE [LARGE SCALE GENOMIC DNA]</scope>
    <source>
        <strain evidence="3">JCM 23211</strain>
    </source>
</reference>
<evidence type="ECO:0008006" key="4">
    <source>
        <dbReference type="Google" id="ProtNLM"/>
    </source>
</evidence>
<evidence type="ECO:0000313" key="3">
    <source>
        <dbReference type="Proteomes" id="UP000198327"/>
    </source>
</evidence>
<proteinExistence type="predicted"/>
<sequence>MSTPTALKVSLPTVDGGQAPHTMHEPIDYPKHPAPFTSRRVLAAAHVVADTRGNYTPGEVPPIDWEATIAFRKHLFSYGIGIAEAMDTTERGPGGLNWTQAQELIRLGVAAAKEAGAAVVAGAGTDQLTTAKPELGAVVDAYLEQLEFVEQHGSAAVIRASHALAAAATSSEDYLSVYGQVLSKASRPAIVHWLGTGFDPSLAGYWGHDDVMAAMDVVVQMARENADHLEGIKFSLLDHELEKEFRRRLPESVKVFTGDDYGYTDLLLGDDTHHSHGLLGVLDPIAPIASSGFAALDAGDKESFEEIMNRSIPMAVKMFERPADRYKVGCVFVAWLSGHQNHFRMVTGREGLRSLQHLSNLFRLTDELGLFPDPELAAHRMQLLLSMDGVR</sequence>
<evidence type="ECO:0000313" key="2">
    <source>
        <dbReference type="EMBL" id="SNT48912.1"/>
    </source>
</evidence>
<dbReference type="RefSeq" id="WP_089252283.1">
    <property type="nucleotide sequence ID" value="NZ_FZOW01000027.1"/>
</dbReference>
<dbReference type="Gene3D" id="3.20.20.70">
    <property type="entry name" value="Aldolase class I"/>
    <property type="match status" value="1"/>
</dbReference>
<dbReference type="OrthoDB" id="9805272at2"/>
<organism evidence="2 3">
    <name type="scientific">Rhodococcoides kyotonense</name>
    <dbReference type="NCBI Taxonomy" id="398843"/>
    <lineage>
        <taxon>Bacteria</taxon>
        <taxon>Bacillati</taxon>
        <taxon>Actinomycetota</taxon>
        <taxon>Actinomycetes</taxon>
        <taxon>Mycobacteriales</taxon>
        <taxon>Nocardiaceae</taxon>
        <taxon>Rhodococcoides</taxon>
    </lineage>
</organism>
<gene>
    <name evidence="2" type="ORF">SAMN05421642_12750</name>
</gene>
<dbReference type="AlphaFoldDB" id="A0A239N384"/>
<dbReference type="SUPFAM" id="SSF51569">
    <property type="entry name" value="Aldolase"/>
    <property type="match status" value="1"/>
</dbReference>
<name>A0A239N384_9NOCA</name>
<keyword evidence="3" id="KW-1185">Reference proteome</keyword>
<protein>
    <recommendedName>
        <fullName evidence="4">Dihydrodipicolinate synthase family protein</fullName>
    </recommendedName>
</protein>